<feature type="transmembrane region" description="Helical" evidence="8">
    <location>
        <begin position="1282"/>
        <end position="1301"/>
    </location>
</feature>
<dbReference type="Gene3D" id="1.20.1070.10">
    <property type="entry name" value="Rhodopsin 7-helix transmembrane proteins"/>
    <property type="match status" value="1"/>
</dbReference>
<organism evidence="10 11">
    <name type="scientific">Candidula unifasciata</name>
    <dbReference type="NCBI Taxonomy" id="100452"/>
    <lineage>
        <taxon>Eukaryota</taxon>
        <taxon>Metazoa</taxon>
        <taxon>Spiralia</taxon>
        <taxon>Lophotrochozoa</taxon>
        <taxon>Mollusca</taxon>
        <taxon>Gastropoda</taxon>
        <taxon>Heterobranchia</taxon>
        <taxon>Euthyneura</taxon>
        <taxon>Panpulmonata</taxon>
        <taxon>Eupulmonata</taxon>
        <taxon>Stylommatophora</taxon>
        <taxon>Helicina</taxon>
        <taxon>Helicoidea</taxon>
        <taxon>Geomitridae</taxon>
        <taxon>Candidula</taxon>
    </lineage>
</organism>
<evidence type="ECO:0000256" key="5">
    <source>
        <dbReference type="ARBA" id="ARBA00022837"/>
    </source>
</evidence>
<dbReference type="Pfam" id="PF00002">
    <property type="entry name" value="7tm_2"/>
    <property type="match status" value="1"/>
</dbReference>
<feature type="transmembrane region" description="Helical" evidence="8">
    <location>
        <begin position="1146"/>
        <end position="1170"/>
    </location>
</feature>
<keyword evidence="11" id="KW-1185">Reference proteome</keyword>
<dbReference type="InterPro" id="IPR003644">
    <property type="entry name" value="Calx_beta"/>
</dbReference>
<dbReference type="OrthoDB" id="2324346at2759"/>
<dbReference type="PROSITE" id="PS50261">
    <property type="entry name" value="G_PROTEIN_RECEP_F2_4"/>
    <property type="match status" value="1"/>
</dbReference>
<keyword evidence="7 8" id="KW-0472">Membrane</keyword>
<feature type="transmembrane region" description="Helical" evidence="8">
    <location>
        <begin position="1106"/>
        <end position="1126"/>
    </location>
</feature>
<dbReference type="InterPro" id="IPR046338">
    <property type="entry name" value="GAIN_dom_sf"/>
</dbReference>
<dbReference type="InterPro" id="IPR000832">
    <property type="entry name" value="GPCR_2_secretin-like"/>
</dbReference>
<reference evidence="10" key="1">
    <citation type="submission" date="2021-04" db="EMBL/GenBank/DDBJ databases">
        <authorList>
            <consortium name="Molecular Ecology Group"/>
        </authorList>
    </citation>
    <scope>NUCLEOTIDE SEQUENCE</scope>
</reference>
<dbReference type="GO" id="GO:0001965">
    <property type="term" value="F:G-protein alpha-subunit binding"/>
    <property type="evidence" value="ECO:0007669"/>
    <property type="project" value="TreeGrafter"/>
</dbReference>
<evidence type="ECO:0000256" key="6">
    <source>
        <dbReference type="ARBA" id="ARBA00022989"/>
    </source>
</evidence>
<comment type="subcellular location">
    <subcellularLocation>
        <location evidence="1">Membrane</location>
        <topology evidence="1">Multi-pass membrane protein</topology>
    </subcellularLocation>
</comment>
<dbReference type="GO" id="GO:0004930">
    <property type="term" value="F:G protein-coupled receptor activity"/>
    <property type="evidence" value="ECO:0007669"/>
    <property type="project" value="InterPro"/>
</dbReference>
<gene>
    <name evidence="10" type="ORF">CUNI_LOCUS18027</name>
</gene>
<evidence type="ECO:0000259" key="9">
    <source>
        <dbReference type="PROSITE" id="PS50261"/>
    </source>
</evidence>
<evidence type="ECO:0000256" key="7">
    <source>
        <dbReference type="ARBA" id="ARBA00023136"/>
    </source>
</evidence>
<feature type="transmembrane region" description="Helical" evidence="8">
    <location>
        <begin position="1241"/>
        <end position="1261"/>
    </location>
</feature>
<keyword evidence="4" id="KW-0677">Repeat</keyword>
<evidence type="ECO:0000256" key="2">
    <source>
        <dbReference type="ARBA" id="ARBA00022692"/>
    </source>
</evidence>
<dbReference type="EMBL" id="CAJHNH020005401">
    <property type="protein sequence ID" value="CAG5132469.1"/>
    <property type="molecule type" value="Genomic_DNA"/>
</dbReference>
<dbReference type="GO" id="GO:0016020">
    <property type="term" value="C:membrane"/>
    <property type="evidence" value="ECO:0007669"/>
    <property type="project" value="UniProtKB-SubCell"/>
</dbReference>
<keyword evidence="5" id="KW-0106">Calcium</keyword>
<dbReference type="GO" id="GO:0007166">
    <property type="term" value="P:cell surface receptor signaling pathway"/>
    <property type="evidence" value="ECO:0007669"/>
    <property type="project" value="InterPro"/>
</dbReference>
<dbReference type="InterPro" id="IPR017981">
    <property type="entry name" value="GPCR_2-like_7TM"/>
</dbReference>
<comment type="caution">
    <text evidence="10">The sequence shown here is derived from an EMBL/GenBank/DDBJ whole genome shotgun (WGS) entry which is preliminary data.</text>
</comment>
<sequence>FNDQPHGEFCAISEYQSIEVNSVDMARQIRLNFTRYQGAFGSVILTFNVQYDIGDAGVGVNPSTGTVTFQDGDRQAYSLVSIIGKGFVRLNSTFTVYATDVQYLGSGVTEAPTIRSGCSKAQIKVPGLAANTEISFAHDLGFVNEGDRTLTVSLMRVGTYGSLVVDWVGGYSSADQPPNVTNGIISPTFGSVNMAHGQETANVTVQLSPQVDHPEAFVLRLPRPPQSLVSGGAQLAASNLMTHVDPSGLIRFSDTSLKAQVSELEGQVILTLWRLYGSESRIAVHFQTLSNNASAEAGDFTAIPDGVVVMEPQQTLANITIQILQDSVPEQTETFFVSLTSVEKYPTPLQPALSPRLSKIYSVSQISIKESTDAYGIIYLKPTQINVKESFTVVSLTVVRSGGVFGVIRVTVRTVGGGESWTAQIVPNLGSSTNDTIADVLGKRESQETATGGQDYDVLNTVIEFQVQETEKIVNVTILEDNLPEPAESVLVYLTEPTGGARIARGASDGGQKGYSIISIAASDFSNGLIGFEESSKNIHVNEDLSPRAVLKLIRLNAFYGEVRVNWKAKKALTSTDLDDADLSNQLKTTADFTLCPPNKSQCDLIVELIDDDIPEESYSFVVVLLSADTDAQLNQDSLSAVVTIDPSDDVRGLVQFAQNSRILIAGENEQAVQLGVERVKGQKYDVTVAFNTQQMTSSQKVSGVTVYPALETQDFKGHSGTLMFAANSQELKYIDINLTPVLASNNPLPKQFYIKLSSPTNGARVDTQAGIATVRIVKEEDIPIWTVAAASRNESFADNNPIIAVVSQLAKFAENSLSNDGLSITEDILDKVTSQGSKRKFPTEVVTPIRNLFCKLLDEAISDARRGRTSLVEKLEEFADTLVTNATCPPVANFDIVSTQCANVKISAGRWTPNNIVGHTFDVQLKDSLTLPESLPEMGTSIDGTDDQCVDFHLLEYSSQIWFKTKTNADDVMHDRIIGFGLKGHQSGRIQFPVKFKVHTPDRRVAAKDARCVYFDDGLDKWASPADVCKVLNDLTSGQDDFVDCECDHMSSYAVIATTHSESIIGYVVWFYVVCFICMASMIISVTVHHLCFSNATFSASVHMHFLMAVFFTQMSLVIDAFFSPDDILAYSVHEDNSRCIAMGLFLHYFFLAQFTWITTQAINLWKVLIMNDEHSDRHYVVFFIVGWGVPVIIVAIFYAVTFNIFKYHTDLSVDFIYGDVNNNGGICFLTSGYSALGGILAPVLFAALVVCTVFVKAYQLSSQWYYYDDVYRSRPNSQEIPFLLVIWGILVLAYLWLALHMIFGYLWLMVLFCIFDLILALLVFILYAVVRNPLLACIFGPVKASYSVTGDDVDTFSTPVPDYSLYAPTASIKGSQASLLNESWDNNTEENRNRLTVKRTLPSQVYINPPVAIISPAATIDSDHPEFDDLIYALKLGRSLTPSEFSRSFDDDMDQLSIALEQYETKRINIADTHV</sequence>
<dbReference type="GO" id="GO:0071277">
    <property type="term" value="P:cellular response to calcium ion"/>
    <property type="evidence" value="ECO:0007669"/>
    <property type="project" value="TreeGrafter"/>
</dbReference>
<evidence type="ECO:0000256" key="8">
    <source>
        <dbReference type="SAM" id="Phobius"/>
    </source>
</evidence>
<feature type="non-terminal residue" evidence="10">
    <location>
        <position position="1"/>
    </location>
</feature>
<feature type="transmembrane region" description="Helical" evidence="8">
    <location>
        <begin position="1307"/>
        <end position="1332"/>
    </location>
</feature>
<evidence type="ECO:0000256" key="4">
    <source>
        <dbReference type="ARBA" id="ARBA00022737"/>
    </source>
</evidence>
<keyword evidence="2 8" id="KW-0812">Transmembrane</keyword>
<feature type="transmembrane region" description="Helical" evidence="8">
    <location>
        <begin position="1182"/>
        <end position="1207"/>
    </location>
</feature>
<dbReference type="GO" id="GO:0010855">
    <property type="term" value="F:adenylate cyclase inhibitor activity"/>
    <property type="evidence" value="ECO:0007669"/>
    <property type="project" value="TreeGrafter"/>
</dbReference>
<accession>A0A8S3ZSL1</accession>
<dbReference type="CDD" id="cd13952">
    <property type="entry name" value="7tm_classB"/>
    <property type="match status" value="1"/>
</dbReference>
<dbReference type="PANTHER" id="PTHR46682:SF1">
    <property type="entry name" value="ADHESION G-PROTEIN COUPLED RECEPTOR V1"/>
    <property type="match status" value="1"/>
</dbReference>
<keyword evidence="3" id="KW-0732">Signal</keyword>
<evidence type="ECO:0000256" key="3">
    <source>
        <dbReference type="ARBA" id="ARBA00022729"/>
    </source>
</evidence>
<dbReference type="SMART" id="SM00303">
    <property type="entry name" value="GPS"/>
    <property type="match status" value="1"/>
</dbReference>
<protein>
    <recommendedName>
        <fullName evidence="9">G-protein coupled receptors family 2 profile 2 domain-containing protein</fullName>
    </recommendedName>
</protein>
<dbReference type="SMART" id="SM00237">
    <property type="entry name" value="Calx_beta"/>
    <property type="match status" value="2"/>
</dbReference>
<dbReference type="Gene3D" id="2.60.40.2030">
    <property type="match status" value="5"/>
</dbReference>
<dbReference type="Gene3D" id="2.60.220.50">
    <property type="match status" value="1"/>
</dbReference>
<keyword evidence="6 8" id="KW-1133">Transmembrane helix</keyword>
<dbReference type="PANTHER" id="PTHR46682">
    <property type="entry name" value="ADHESION G-PROTEIN COUPLED RECEPTOR V1"/>
    <property type="match status" value="1"/>
</dbReference>
<proteinExistence type="predicted"/>
<dbReference type="Proteomes" id="UP000678393">
    <property type="component" value="Unassembled WGS sequence"/>
</dbReference>
<feature type="domain" description="G-protein coupled receptors family 2 profile 2" evidence="9">
    <location>
        <begin position="1068"/>
        <end position="1333"/>
    </location>
</feature>
<dbReference type="Pfam" id="PF03160">
    <property type="entry name" value="Calx-beta"/>
    <property type="match status" value="5"/>
</dbReference>
<dbReference type="InterPro" id="IPR026919">
    <property type="entry name" value="ADGRV1"/>
</dbReference>
<dbReference type="InterPro" id="IPR038081">
    <property type="entry name" value="CalX-like_sf"/>
</dbReference>
<dbReference type="GO" id="GO:0005737">
    <property type="term" value="C:cytoplasm"/>
    <property type="evidence" value="ECO:0007669"/>
    <property type="project" value="TreeGrafter"/>
</dbReference>
<dbReference type="SUPFAM" id="SSF141072">
    <property type="entry name" value="CalX-like"/>
    <property type="match status" value="6"/>
</dbReference>
<evidence type="ECO:0000313" key="10">
    <source>
        <dbReference type="EMBL" id="CAG5132469.1"/>
    </source>
</evidence>
<evidence type="ECO:0000256" key="1">
    <source>
        <dbReference type="ARBA" id="ARBA00004141"/>
    </source>
</evidence>
<feature type="transmembrane region" description="Helical" evidence="8">
    <location>
        <begin position="1070"/>
        <end position="1094"/>
    </location>
</feature>
<name>A0A8S3ZSL1_9EUPU</name>
<dbReference type="InterPro" id="IPR000203">
    <property type="entry name" value="GPS"/>
</dbReference>
<evidence type="ECO:0000313" key="11">
    <source>
        <dbReference type="Proteomes" id="UP000678393"/>
    </source>
</evidence>